<evidence type="ECO:0000256" key="5">
    <source>
        <dbReference type="ARBA" id="ARBA00023136"/>
    </source>
</evidence>
<evidence type="ECO:0000256" key="4">
    <source>
        <dbReference type="ARBA" id="ARBA00022989"/>
    </source>
</evidence>
<accession>A0A4U2YM67</accession>
<protein>
    <submittedName>
        <fullName evidence="8">PLDc_N domain-containing protein</fullName>
    </submittedName>
</protein>
<dbReference type="RefSeq" id="WP_137065606.1">
    <property type="nucleotide sequence ID" value="NZ_CP040748.1"/>
</dbReference>
<comment type="caution">
    <text evidence="8">The sequence shown here is derived from an EMBL/GenBank/DDBJ whole genome shotgun (WGS) entry which is preliminary data.</text>
</comment>
<feature type="transmembrane region" description="Helical" evidence="6">
    <location>
        <begin position="18"/>
        <end position="38"/>
    </location>
</feature>
<keyword evidence="4 6" id="KW-1133">Transmembrane helix</keyword>
<dbReference type="GO" id="GO:0005886">
    <property type="term" value="C:plasma membrane"/>
    <property type="evidence" value="ECO:0007669"/>
    <property type="project" value="UniProtKB-SubCell"/>
</dbReference>
<dbReference type="OrthoDB" id="5125307at2"/>
<feature type="domain" description="Cardiolipin synthase N-terminal" evidence="7">
    <location>
        <begin position="28"/>
        <end position="70"/>
    </location>
</feature>
<sequence>MARNKKTWNDLSSGQQTAVLVVGSVELALTATALVELAKRPRDEVRGRKLWWALACLVQPFGPPAFLLFGKKR</sequence>
<proteinExistence type="predicted"/>
<dbReference type="Proteomes" id="UP000307808">
    <property type="component" value="Unassembled WGS sequence"/>
</dbReference>
<organism evidence="8 9">
    <name type="scientific">Nocardioides jishulii</name>
    <dbReference type="NCBI Taxonomy" id="2575440"/>
    <lineage>
        <taxon>Bacteria</taxon>
        <taxon>Bacillati</taxon>
        <taxon>Actinomycetota</taxon>
        <taxon>Actinomycetes</taxon>
        <taxon>Propionibacteriales</taxon>
        <taxon>Nocardioidaceae</taxon>
        <taxon>Nocardioides</taxon>
    </lineage>
</organism>
<feature type="transmembrane region" description="Helical" evidence="6">
    <location>
        <begin position="50"/>
        <end position="69"/>
    </location>
</feature>
<evidence type="ECO:0000256" key="6">
    <source>
        <dbReference type="SAM" id="Phobius"/>
    </source>
</evidence>
<dbReference type="EMBL" id="SZPY01000002">
    <property type="protein sequence ID" value="TKI62337.1"/>
    <property type="molecule type" value="Genomic_DNA"/>
</dbReference>
<keyword evidence="9" id="KW-1185">Reference proteome</keyword>
<gene>
    <name evidence="8" type="ORF">FC770_08005</name>
</gene>
<keyword evidence="3 6" id="KW-0812">Transmembrane</keyword>
<dbReference type="Pfam" id="PF13396">
    <property type="entry name" value="PLDc_N"/>
    <property type="match status" value="1"/>
</dbReference>
<evidence type="ECO:0000313" key="9">
    <source>
        <dbReference type="Proteomes" id="UP000307808"/>
    </source>
</evidence>
<reference evidence="8 9" key="1">
    <citation type="submission" date="2019-04" db="EMBL/GenBank/DDBJ databases">
        <authorList>
            <person name="Dong K."/>
        </authorList>
    </citation>
    <scope>NUCLEOTIDE SEQUENCE [LARGE SCALE GENOMIC DNA]</scope>
    <source>
        <strain evidence="9">dk3543</strain>
    </source>
</reference>
<evidence type="ECO:0000256" key="3">
    <source>
        <dbReference type="ARBA" id="ARBA00022692"/>
    </source>
</evidence>
<evidence type="ECO:0000256" key="2">
    <source>
        <dbReference type="ARBA" id="ARBA00022475"/>
    </source>
</evidence>
<evidence type="ECO:0000313" key="8">
    <source>
        <dbReference type="EMBL" id="TKI62337.1"/>
    </source>
</evidence>
<evidence type="ECO:0000259" key="7">
    <source>
        <dbReference type="Pfam" id="PF13396"/>
    </source>
</evidence>
<keyword evidence="2" id="KW-1003">Cell membrane</keyword>
<dbReference type="AlphaFoldDB" id="A0A4U2YM67"/>
<comment type="subcellular location">
    <subcellularLocation>
        <location evidence="1">Cell membrane</location>
        <topology evidence="1">Multi-pass membrane protein</topology>
    </subcellularLocation>
</comment>
<keyword evidence="5 6" id="KW-0472">Membrane</keyword>
<name>A0A4U2YM67_9ACTN</name>
<evidence type="ECO:0000256" key="1">
    <source>
        <dbReference type="ARBA" id="ARBA00004651"/>
    </source>
</evidence>
<dbReference type="InterPro" id="IPR027379">
    <property type="entry name" value="CLS_N"/>
</dbReference>